<dbReference type="PANTHER" id="PTHR35984:SF1">
    <property type="entry name" value="PERIPLASMIC SERINE PROTEASE"/>
    <property type="match status" value="1"/>
</dbReference>
<gene>
    <name evidence="2" type="ORF">IQ247_29180</name>
</gene>
<organism evidence="2 3">
    <name type="scientific">Plectonema cf. radiosum LEGE 06105</name>
    <dbReference type="NCBI Taxonomy" id="945769"/>
    <lineage>
        <taxon>Bacteria</taxon>
        <taxon>Bacillati</taxon>
        <taxon>Cyanobacteriota</taxon>
        <taxon>Cyanophyceae</taxon>
        <taxon>Oscillatoriophycideae</taxon>
        <taxon>Oscillatoriales</taxon>
        <taxon>Microcoleaceae</taxon>
        <taxon>Plectonema</taxon>
    </lineage>
</organism>
<dbReference type="EMBL" id="JADEWL010000192">
    <property type="protein sequence ID" value="MBE9216686.1"/>
    <property type="molecule type" value="Genomic_DNA"/>
</dbReference>
<evidence type="ECO:0000256" key="1">
    <source>
        <dbReference type="SAM" id="MobiDB-lite"/>
    </source>
</evidence>
<keyword evidence="3" id="KW-1185">Reference proteome</keyword>
<dbReference type="RefSeq" id="WP_193925393.1">
    <property type="nucleotide sequence ID" value="NZ_JADEWL010000192.1"/>
</dbReference>
<dbReference type="InterPro" id="IPR002825">
    <property type="entry name" value="Pept_S49_ser-pept_pro"/>
</dbReference>
<dbReference type="Proteomes" id="UP000620559">
    <property type="component" value="Unassembled WGS sequence"/>
</dbReference>
<name>A0A8J7FP56_9CYAN</name>
<accession>A0A8J7FP56</accession>
<dbReference type="Pfam" id="PF01972">
    <property type="entry name" value="SDH_protease"/>
    <property type="match status" value="1"/>
</dbReference>
<proteinExistence type="predicted"/>
<dbReference type="NCBIfam" id="NF047768">
    <property type="entry name" value="Clp_like_SDH"/>
    <property type="match status" value="1"/>
</dbReference>
<dbReference type="GO" id="GO:0006508">
    <property type="term" value="P:proteolysis"/>
    <property type="evidence" value="ECO:0007669"/>
    <property type="project" value="UniProtKB-KW"/>
</dbReference>
<dbReference type="GO" id="GO:0016020">
    <property type="term" value="C:membrane"/>
    <property type="evidence" value="ECO:0007669"/>
    <property type="project" value="InterPro"/>
</dbReference>
<keyword evidence="2" id="KW-0645">Protease</keyword>
<dbReference type="InterPro" id="IPR029045">
    <property type="entry name" value="ClpP/crotonase-like_dom_sf"/>
</dbReference>
<sequence length="294" mass="33098">MSFGIFEIFGIFLLLSSLQPIWQRRQMEYRRFRSIDEFQQSRKSRVILLIHRQESISFLGIPISSYITIEDSEKILRAIRLTPPDVPIDLILHTPGGLVLATEQIARALIRHQAKVTVFVPHYAMSGGTMLALAADEIVMDANAVLGPVDPQLGNLPAASIIKVVEDKPIGEVDDQTLIMADLSRKAMNQVQRFVRTLLKDSIPKQKVKPEDIEKIIEALTTGQVTHDYPITVEEATEMGLPVTAGLPRIVYDLMELYPQPQGGRPSVQYIPMPYDDRRPLLPVPKGRPMEEQN</sequence>
<evidence type="ECO:0000313" key="3">
    <source>
        <dbReference type="Proteomes" id="UP000620559"/>
    </source>
</evidence>
<dbReference type="Gene3D" id="3.90.226.10">
    <property type="entry name" value="2-enoyl-CoA Hydratase, Chain A, domain 1"/>
    <property type="match status" value="1"/>
</dbReference>
<comment type="caution">
    <text evidence="2">The sequence shown here is derived from an EMBL/GenBank/DDBJ whole genome shotgun (WGS) entry which is preliminary data.</text>
</comment>
<dbReference type="SUPFAM" id="SSF52096">
    <property type="entry name" value="ClpP/crotonase"/>
    <property type="match status" value="1"/>
</dbReference>
<dbReference type="PANTHER" id="PTHR35984">
    <property type="entry name" value="PERIPLASMIC SERINE PROTEASE"/>
    <property type="match status" value="1"/>
</dbReference>
<protein>
    <submittedName>
        <fullName evidence="2">ATP-dependent Clp protease proteolytic subunit</fullName>
    </submittedName>
</protein>
<keyword evidence="2" id="KW-0378">Hydrolase</keyword>
<reference evidence="2" key="1">
    <citation type="submission" date="2020-10" db="EMBL/GenBank/DDBJ databases">
        <authorList>
            <person name="Castelo-Branco R."/>
            <person name="Eusebio N."/>
            <person name="Adriana R."/>
            <person name="Vieira A."/>
            <person name="Brugerolle De Fraissinette N."/>
            <person name="Rezende De Castro R."/>
            <person name="Schneider M.P."/>
            <person name="Vasconcelos V."/>
            <person name="Leao P.N."/>
        </authorList>
    </citation>
    <scope>NUCLEOTIDE SEQUENCE</scope>
    <source>
        <strain evidence="2">LEGE 06105</strain>
    </source>
</reference>
<evidence type="ECO:0000313" key="2">
    <source>
        <dbReference type="EMBL" id="MBE9216686.1"/>
    </source>
</evidence>
<feature type="region of interest" description="Disordered" evidence="1">
    <location>
        <begin position="263"/>
        <end position="294"/>
    </location>
</feature>
<dbReference type="AlphaFoldDB" id="A0A8J7FP56"/>
<dbReference type="GO" id="GO:0008233">
    <property type="term" value="F:peptidase activity"/>
    <property type="evidence" value="ECO:0007669"/>
    <property type="project" value="UniProtKB-KW"/>
</dbReference>